<keyword evidence="5 6" id="KW-0269">Exonuclease</keyword>
<dbReference type="InterPro" id="IPR050535">
    <property type="entry name" value="DNA_Repair-Maintenance_Comp"/>
</dbReference>
<dbReference type="AlphaFoldDB" id="A0A2Z5QZM2"/>
<accession>A0A2Z5QZM2</accession>
<dbReference type="Proteomes" id="UP000250241">
    <property type="component" value="Chromosome"/>
</dbReference>
<dbReference type="SUPFAM" id="SSF56300">
    <property type="entry name" value="Metallo-dependent phosphatases"/>
    <property type="match status" value="1"/>
</dbReference>
<evidence type="ECO:0000313" key="8">
    <source>
        <dbReference type="EMBL" id="BAV87813.1"/>
    </source>
</evidence>
<dbReference type="NCBIfam" id="TIGR00619">
    <property type="entry name" value="sbcd"/>
    <property type="match status" value="1"/>
</dbReference>
<evidence type="ECO:0000256" key="1">
    <source>
        <dbReference type="ARBA" id="ARBA00010555"/>
    </source>
</evidence>
<evidence type="ECO:0000256" key="5">
    <source>
        <dbReference type="ARBA" id="ARBA00022839"/>
    </source>
</evidence>
<dbReference type="GO" id="GO:0008408">
    <property type="term" value="F:3'-5' exonuclease activity"/>
    <property type="evidence" value="ECO:0007669"/>
    <property type="project" value="InterPro"/>
</dbReference>
<dbReference type="InterPro" id="IPR041796">
    <property type="entry name" value="Mre11_N"/>
</dbReference>
<dbReference type="GO" id="GO:0004519">
    <property type="term" value="F:endonuclease activity"/>
    <property type="evidence" value="ECO:0007669"/>
    <property type="project" value="UniProtKB-KW"/>
</dbReference>
<dbReference type="InterPro" id="IPR004593">
    <property type="entry name" value="SbcD"/>
</dbReference>
<keyword evidence="6" id="KW-0235">DNA replication</keyword>
<dbReference type="KEGG" id="raj:RA11412_1514"/>
<evidence type="ECO:0000256" key="2">
    <source>
        <dbReference type="ARBA" id="ARBA00013365"/>
    </source>
</evidence>
<evidence type="ECO:0000256" key="3">
    <source>
        <dbReference type="ARBA" id="ARBA00022722"/>
    </source>
</evidence>
<dbReference type="GO" id="GO:0006310">
    <property type="term" value="P:DNA recombination"/>
    <property type="evidence" value="ECO:0007669"/>
    <property type="project" value="UniProtKB-KW"/>
</dbReference>
<keyword evidence="6" id="KW-0233">DNA recombination</keyword>
<keyword evidence="4 6" id="KW-0378">Hydrolase</keyword>
<evidence type="ECO:0000256" key="4">
    <source>
        <dbReference type="ARBA" id="ARBA00022801"/>
    </source>
</evidence>
<evidence type="ECO:0000313" key="9">
    <source>
        <dbReference type="Proteomes" id="UP000250241"/>
    </source>
</evidence>
<reference evidence="8 9" key="1">
    <citation type="submission" date="2016-10" db="EMBL/GenBank/DDBJ databases">
        <title>Genome sequence of Rothia aeria strain JCM11412.</title>
        <authorList>
            <person name="Nambu T."/>
        </authorList>
    </citation>
    <scope>NUCLEOTIDE SEQUENCE [LARGE SCALE GENOMIC DNA]</scope>
    <source>
        <strain evidence="8 9">JCM 11412</strain>
    </source>
</reference>
<name>A0A2Z5QZM2_9MICC</name>
<keyword evidence="6" id="KW-0255">Endonuclease</keyword>
<dbReference type="EMBL" id="AP017895">
    <property type="protein sequence ID" value="BAV87813.1"/>
    <property type="molecule type" value="Genomic_DNA"/>
</dbReference>
<comment type="subunit">
    <text evidence="6">Heterodimer of SbcC and SbcD.</text>
</comment>
<protein>
    <recommendedName>
        <fullName evidence="2 6">Nuclease SbcCD subunit D</fullName>
    </recommendedName>
</protein>
<dbReference type="GeneID" id="93861027"/>
<organism evidence="8 9">
    <name type="scientific">Rothia aeria</name>
    <dbReference type="NCBI Taxonomy" id="172042"/>
    <lineage>
        <taxon>Bacteria</taxon>
        <taxon>Bacillati</taxon>
        <taxon>Actinomycetota</taxon>
        <taxon>Actinomycetes</taxon>
        <taxon>Micrococcales</taxon>
        <taxon>Micrococcaceae</taxon>
        <taxon>Rothia</taxon>
    </lineage>
</organism>
<comment type="function">
    <text evidence="6">SbcCD cleaves DNA hairpin structures. These structures can inhibit DNA replication and are intermediates in certain DNA recombination reactions. The complex acts as a 3'-&gt;5' double strand exonuclease that can open hairpins. It also has a 5' single-strand endonuclease activity.</text>
</comment>
<dbReference type="CDD" id="cd00840">
    <property type="entry name" value="MPP_Mre11_N"/>
    <property type="match status" value="1"/>
</dbReference>
<feature type="domain" description="Calcineurin-like phosphoesterase" evidence="7">
    <location>
        <begin position="1"/>
        <end position="239"/>
    </location>
</feature>
<dbReference type="PANTHER" id="PTHR30337:SF0">
    <property type="entry name" value="NUCLEASE SBCCD SUBUNIT D"/>
    <property type="match status" value="1"/>
</dbReference>
<dbReference type="RefSeq" id="WP_128087678.1">
    <property type="nucleotide sequence ID" value="NZ_CP068102.1"/>
</dbReference>
<dbReference type="PANTHER" id="PTHR30337">
    <property type="entry name" value="COMPONENT OF ATP-DEPENDENT DSDNA EXONUCLEASE"/>
    <property type="match status" value="1"/>
</dbReference>
<dbReference type="Pfam" id="PF00149">
    <property type="entry name" value="Metallophos"/>
    <property type="match status" value="1"/>
</dbReference>
<keyword evidence="9" id="KW-1185">Reference proteome</keyword>
<gene>
    <name evidence="6" type="primary">sbcD</name>
    <name evidence="8" type="ORF">RA11412_1514</name>
</gene>
<dbReference type="Gene3D" id="3.60.21.10">
    <property type="match status" value="1"/>
</dbReference>
<evidence type="ECO:0000259" key="7">
    <source>
        <dbReference type="Pfam" id="PF00149"/>
    </source>
</evidence>
<dbReference type="InterPro" id="IPR029052">
    <property type="entry name" value="Metallo-depent_PP-like"/>
</dbReference>
<dbReference type="InterPro" id="IPR004843">
    <property type="entry name" value="Calcineurin-like_PHP"/>
</dbReference>
<evidence type="ECO:0000256" key="6">
    <source>
        <dbReference type="RuleBase" id="RU363069"/>
    </source>
</evidence>
<comment type="similarity">
    <text evidence="1 6">Belongs to the SbcD family.</text>
</comment>
<dbReference type="GO" id="GO:0006260">
    <property type="term" value="P:DNA replication"/>
    <property type="evidence" value="ECO:0007669"/>
    <property type="project" value="UniProtKB-KW"/>
</dbReference>
<sequence>MKILHTSDWHLGRTFHGTSLHDVSERFIDELIATVAEENIDAVLISGDVYDNATPSTETIQLLNRALTGLVAVGAQVIFSSGNHDSPRRLGFGAELFATAGVHIMTRCEQAWQHPVILSKDGVRVGVYAIPYLNPRYHGPVLGVEPTHAGVLGAVTERIRENIAELRKEGNLDYSIVLAHAFITRAPAAREQEDTGGEQAALTEPDRSDSERDISIGGVEAAPASLFDGIDYTALGHLHGRQRVSDTIRYSGSPLAFSFSEENHVKGAWLLTLTRDAGGVSASIDPINWDTTLHLKTLRGTLTELLNNPAFEPYEDAFCRIYLEQENRPLNPVEQLRKRFPHIASFEFRSTVEQLQRSPYHRTRENITPQVMCREFYAYVRGAPLSEREEEILTAIIEEATEPGGDAADSKASVCSSTD</sequence>
<proteinExistence type="inferred from homology"/>
<keyword evidence="3 6" id="KW-0540">Nuclease</keyword>